<evidence type="ECO:0008006" key="4">
    <source>
        <dbReference type="Google" id="ProtNLM"/>
    </source>
</evidence>
<sequence>MKTIVFISFILGFFTTSAFSQNKLSLKLDTTGIDVSAYTDLGRYSQMSKQQQMTAPTLAEVKKLLKENTQAKGLRNTPTPENILQNNTSYDNMPCLKPMLADAMPVLKPDSTVHYTLRIKKVK</sequence>
<protein>
    <recommendedName>
        <fullName evidence="4">DUF541 domain-containing protein</fullName>
    </recommendedName>
</protein>
<comment type="caution">
    <text evidence="2">The sequence shown here is derived from an EMBL/GenBank/DDBJ whole genome shotgun (WGS) entry which is preliminary data.</text>
</comment>
<keyword evidence="1" id="KW-0732">Signal</keyword>
<reference evidence="2 3" key="1">
    <citation type="submission" date="2019-10" db="EMBL/GenBank/DDBJ databases">
        <title>Prolixibacter strains distinguished by the presence of nitrate reductase genes were adept at nitrate-dependent anaerobic corrosion of metallic iron and carbon steel.</title>
        <authorList>
            <person name="Iino T."/>
            <person name="Shono N."/>
            <person name="Ito K."/>
            <person name="Nakamura R."/>
            <person name="Sueoka K."/>
            <person name="Harayama S."/>
            <person name="Ohkuma M."/>
        </authorList>
    </citation>
    <scope>NUCLEOTIDE SEQUENCE [LARGE SCALE GENOMIC DNA]</scope>
    <source>
        <strain evidence="2 3">JCM 13498</strain>
    </source>
</reference>
<accession>A0A5M4AWI3</accession>
<evidence type="ECO:0000313" key="2">
    <source>
        <dbReference type="EMBL" id="GET32013.1"/>
    </source>
</evidence>
<dbReference type="Proteomes" id="UP000391834">
    <property type="component" value="Unassembled WGS sequence"/>
</dbReference>
<name>A0A5M4AWI3_9BACT</name>
<feature type="chain" id="PRO_5024347189" description="DUF541 domain-containing protein" evidence="1">
    <location>
        <begin position="21"/>
        <end position="123"/>
    </location>
</feature>
<evidence type="ECO:0000313" key="3">
    <source>
        <dbReference type="Proteomes" id="UP000391834"/>
    </source>
</evidence>
<gene>
    <name evidence="2" type="ORF">PbJCM13498_08760</name>
</gene>
<dbReference type="EMBL" id="BLAX01000001">
    <property type="protein sequence ID" value="GET32013.1"/>
    <property type="molecule type" value="Genomic_DNA"/>
</dbReference>
<evidence type="ECO:0000256" key="1">
    <source>
        <dbReference type="SAM" id="SignalP"/>
    </source>
</evidence>
<dbReference type="RefSeq" id="WP_025863472.1">
    <property type="nucleotide sequence ID" value="NZ_BLAX01000001.1"/>
</dbReference>
<organism evidence="2 3">
    <name type="scientific">Prolixibacter bellariivorans</name>
    <dbReference type="NCBI Taxonomy" id="314319"/>
    <lineage>
        <taxon>Bacteria</taxon>
        <taxon>Pseudomonadati</taxon>
        <taxon>Bacteroidota</taxon>
        <taxon>Bacteroidia</taxon>
        <taxon>Marinilabiliales</taxon>
        <taxon>Prolixibacteraceae</taxon>
        <taxon>Prolixibacter</taxon>
    </lineage>
</organism>
<dbReference type="OrthoDB" id="9934761at2"/>
<dbReference type="AlphaFoldDB" id="A0A5M4AWI3"/>
<keyword evidence="3" id="KW-1185">Reference proteome</keyword>
<proteinExistence type="predicted"/>
<feature type="signal peptide" evidence="1">
    <location>
        <begin position="1"/>
        <end position="20"/>
    </location>
</feature>